<evidence type="ECO:0000313" key="2">
    <source>
        <dbReference type="EMBL" id="PSJ53201.1"/>
    </source>
</evidence>
<gene>
    <name evidence="2" type="ORF">C7I85_28170</name>
</gene>
<proteinExistence type="predicted"/>
<dbReference type="SMART" id="SM00849">
    <property type="entry name" value="Lactamase_B"/>
    <property type="match status" value="1"/>
</dbReference>
<sequence length="338" mass="38111">MSHDHEHGCSMATKCQMYRPKPTGLFDYADQSATECIKPGLKIRNWVDNMIQNPFNVQRLTESSYLLGAAGYNAVVHIGKKGVLLISPQSGDATTLTLDGIRSITDLPVTDVIYTHYHLDHVAGIPSVIEQTRQRSSAELRIHGTDLTARRIAKFGGKVPLPTDVIRGHDAEFLFEGLPVRIRTPEENGHCPDNAIVILKSEGITQFDDMLEPEALPFPHFGPTEDLVAYEENLRELKTFDWKFINSGHGNIGSRADVDSYLDYLETLRNHTGAVMERLSMTDFMVPTYSYMSAWRNYIFAVSALVKEDLRPKYGLYYGFEEVVPTHVEMVLNNLILY</sequence>
<evidence type="ECO:0000313" key="3">
    <source>
        <dbReference type="Proteomes" id="UP000240653"/>
    </source>
</evidence>
<dbReference type="OrthoDB" id="420651at2"/>
<evidence type="ECO:0000259" key="1">
    <source>
        <dbReference type="SMART" id="SM00849"/>
    </source>
</evidence>
<name>A0A2P7RSL8_9HYPH</name>
<dbReference type="InterPro" id="IPR001279">
    <property type="entry name" value="Metallo-B-lactamas"/>
</dbReference>
<dbReference type="InterPro" id="IPR050855">
    <property type="entry name" value="NDM-1-like"/>
</dbReference>
<dbReference type="Proteomes" id="UP000240653">
    <property type="component" value="Unassembled WGS sequence"/>
</dbReference>
<protein>
    <recommendedName>
        <fullName evidence="1">Metallo-beta-lactamase domain-containing protein</fullName>
    </recommendedName>
</protein>
<dbReference type="Pfam" id="PF00753">
    <property type="entry name" value="Lactamase_B"/>
    <property type="match status" value="1"/>
</dbReference>
<dbReference type="PANTHER" id="PTHR42951">
    <property type="entry name" value="METALLO-BETA-LACTAMASE DOMAIN-CONTAINING"/>
    <property type="match status" value="1"/>
</dbReference>
<dbReference type="Gene3D" id="3.60.15.10">
    <property type="entry name" value="Ribonuclease Z/Hydroxyacylglutathione hydrolase-like"/>
    <property type="match status" value="1"/>
</dbReference>
<keyword evidence="3" id="KW-1185">Reference proteome</keyword>
<organism evidence="2 3">
    <name type="scientific">Pseudaminobacter soli</name>
    <name type="common">ex Li et al. 2025</name>
    <dbReference type="NCBI Taxonomy" id="1295366"/>
    <lineage>
        <taxon>Bacteria</taxon>
        <taxon>Pseudomonadati</taxon>
        <taxon>Pseudomonadota</taxon>
        <taxon>Alphaproteobacteria</taxon>
        <taxon>Hyphomicrobiales</taxon>
        <taxon>Phyllobacteriaceae</taxon>
        <taxon>Pseudaminobacter</taxon>
    </lineage>
</organism>
<accession>A0A2P7RSL8</accession>
<comment type="caution">
    <text evidence="2">The sequence shown here is derived from an EMBL/GenBank/DDBJ whole genome shotgun (WGS) entry which is preliminary data.</text>
</comment>
<feature type="domain" description="Metallo-beta-lactamase" evidence="1">
    <location>
        <begin position="61"/>
        <end position="249"/>
    </location>
</feature>
<dbReference type="PANTHER" id="PTHR42951:SF22">
    <property type="entry name" value="METALLO BETA-LACTAMASE SUPERFAMILY LIPOPROTEIN"/>
    <property type="match status" value="1"/>
</dbReference>
<dbReference type="InterPro" id="IPR036866">
    <property type="entry name" value="RibonucZ/Hydroxyglut_hydro"/>
</dbReference>
<dbReference type="AlphaFoldDB" id="A0A2P7RSL8"/>
<dbReference type="EMBL" id="PXYL01000030">
    <property type="protein sequence ID" value="PSJ53201.1"/>
    <property type="molecule type" value="Genomic_DNA"/>
</dbReference>
<dbReference type="RefSeq" id="WP_106727318.1">
    <property type="nucleotide sequence ID" value="NZ_PXYL01000030.1"/>
</dbReference>
<dbReference type="SUPFAM" id="SSF56281">
    <property type="entry name" value="Metallo-hydrolase/oxidoreductase"/>
    <property type="match status" value="1"/>
</dbReference>
<reference evidence="2 3" key="1">
    <citation type="submission" date="2018-03" db="EMBL/GenBank/DDBJ databases">
        <title>The draft genome of Mesorhizobium soli JCM 19897.</title>
        <authorList>
            <person name="Li L."/>
            <person name="Liu L."/>
            <person name="Liang L."/>
            <person name="Wang T."/>
            <person name="Zhang X."/>
        </authorList>
    </citation>
    <scope>NUCLEOTIDE SEQUENCE [LARGE SCALE GENOMIC DNA]</scope>
    <source>
        <strain evidence="2 3">JCM 19897</strain>
    </source>
</reference>